<evidence type="ECO:0000259" key="6">
    <source>
        <dbReference type="Pfam" id="PF13458"/>
    </source>
</evidence>
<dbReference type="EMBL" id="QXWZ01000018">
    <property type="protein sequence ID" value="NBI79318.1"/>
    <property type="molecule type" value="Genomic_DNA"/>
</dbReference>
<dbReference type="PANTHER" id="PTHR30483:SF6">
    <property type="entry name" value="PERIPLASMIC BINDING PROTEIN OF ABC TRANSPORTER FOR NATURAL AMINO ACIDS"/>
    <property type="match status" value="1"/>
</dbReference>
<keyword evidence="3" id="KW-0732">Signal</keyword>
<dbReference type="OrthoDB" id="9783240at2"/>
<reference evidence="7 8" key="1">
    <citation type="submission" date="2018-08" db="EMBL/GenBank/DDBJ databases">
        <title>Murine metabolic-syndrome-specific gut microbial biobank.</title>
        <authorList>
            <person name="Liu C."/>
        </authorList>
    </citation>
    <scope>NUCLEOTIDE SEQUENCE [LARGE SCALE GENOMIC DNA]</scope>
    <source>
        <strain evidence="7 8">X69</strain>
    </source>
</reference>
<dbReference type="Gene3D" id="3.40.50.2300">
    <property type="match status" value="2"/>
</dbReference>
<dbReference type="Proteomes" id="UP000446348">
    <property type="component" value="Unassembled WGS sequence"/>
</dbReference>
<feature type="domain" description="Leucine-binding protein" evidence="6">
    <location>
        <begin position="36"/>
        <end position="361"/>
    </location>
</feature>
<feature type="region of interest" description="Disordered" evidence="5">
    <location>
        <begin position="6"/>
        <end position="30"/>
    </location>
</feature>
<comment type="caution">
    <text evidence="7">The sequence shown here is derived from an EMBL/GenBank/DDBJ whole genome shotgun (WGS) entry which is preliminary data.</text>
</comment>
<evidence type="ECO:0000256" key="3">
    <source>
        <dbReference type="ARBA" id="ARBA00022729"/>
    </source>
</evidence>
<evidence type="ECO:0000313" key="8">
    <source>
        <dbReference type="Proteomes" id="UP000446348"/>
    </source>
</evidence>
<evidence type="ECO:0000256" key="5">
    <source>
        <dbReference type="SAM" id="MobiDB-lite"/>
    </source>
</evidence>
<dbReference type="InterPro" id="IPR000709">
    <property type="entry name" value="Leu_Ile_Val-bd"/>
</dbReference>
<evidence type="ECO:0000313" key="7">
    <source>
        <dbReference type="EMBL" id="NBI79318.1"/>
    </source>
</evidence>
<dbReference type="PANTHER" id="PTHR30483">
    <property type="entry name" value="LEUCINE-SPECIFIC-BINDING PROTEIN"/>
    <property type="match status" value="1"/>
</dbReference>
<keyword evidence="2" id="KW-0813">Transport</keyword>
<dbReference type="Pfam" id="PF13458">
    <property type="entry name" value="Peripla_BP_6"/>
    <property type="match status" value="1"/>
</dbReference>
<protein>
    <submittedName>
        <fullName evidence="7">ABC transporter substrate-binding protein</fullName>
    </submittedName>
</protein>
<comment type="similarity">
    <text evidence="1">Belongs to the leucine-binding protein family.</text>
</comment>
<name>A0A845RK77_9FIRM</name>
<dbReference type="InterPro" id="IPR028082">
    <property type="entry name" value="Peripla_BP_I"/>
</dbReference>
<organism evidence="7 8">
    <name type="scientific">Anaerotruncus colihominis</name>
    <dbReference type="NCBI Taxonomy" id="169435"/>
    <lineage>
        <taxon>Bacteria</taxon>
        <taxon>Bacillati</taxon>
        <taxon>Bacillota</taxon>
        <taxon>Clostridia</taxon>
        <taxon>Eubacteriales</taxon>
        <taxon>Oscillospiraceae</taxon>
        <taxon>Anaerotruncus</taxon>
    </lineage>
</organism>
<feature type="compositionally biased region" description="Polar residues" evidence="5">
    <location>
        <begin position="9"/>
        <end position="18"/>
    </location>
</feature>
<dbReference type="GO" id="GO:0006865">
    <property type="term" value="P:amino acid transport"/>
    <property type="evidence" value="ECO:0007669"/>
    <property type="project" value="UniProtKB-KW"/>
</dbReference>
<dbReference type="InterPro" id="IPR051010">
    <property type="entry name" value="BCAA_transport"/>
</dbReference>
<dbReference type="SUPFAM" id="SSF53822">
    <property type="entry name" value="Periplasmic binding protein-like I"/>
    <property type="match status" value="1"/>
</dbReference>
<feature type="compositionally biased region" description="Low complexity" evidence="5">
    <location>
        <begin position="19"/>
        <end position="30"/>
    </location>
</feature>
<evidence type="ECO:0000256" key="2">
    <source>
        <dbReference type="ARBA" id="ARBA00022448"/>
    </source>
</evidence>
<accession>A0A845RK77</accession>
<evidence type="ECO:0000256" key="4">
    <source>
        <dbReference type="ARBA" id="ARBA00022970"/>
    </source>
</evidence>
<keyword evidence="4" id="KW-0029">Amino-acid transport</keyword>
<dbReference type="PRINTS" id="PR00337">
    <property type="entry name" value="LEUILEVALBP"/>
</dbReference>
<sequence>MLAAMAGCGNSSAPVSSQASGGAAATEPAAPAAGDPVRIAVAAPMTGDNAEYGIGFYNAATLMAEKWNAQGGVLGRQIEIVQYDDKNSSEEAASIAQKIVSDGTIAGVIGHFASGVCMVAAPVYQENQIIEISPSSSHPDYSGIGDYIFRNNTVINVEASASLDIAINDLGKKNIGIIAIQTDWGQNTASIVEELIAGEYGESGATIVAREDVMEGSDDYSPAITKLDAAGADVVICCGMYSLVGPVAKQYKQVNPDISIVAFSNAYSQQLIELGGEAVNGVRFPVIFFSGSEDPVIKEYVETYTAQFGSEPSALTSQAYDSTGMLLEAIKAAGATDSAAVKDELYKLNYPGVTGDTQFDEIGDVHKAFVKVEIQDGKFVELT</sequence>
<dbReference type="InterPro" id="IPR028081">
    <property type="entry name" value="Leu-bd"/>
</dbReference>
<dbReference type="CDD" id="cd06349">
    <property type="entry name" value="PBP1_ABC_HAAT-like"/>
    <property type="match status" value="1"/>
</dbReference>
<dbReference type="AlphaFoldDB" id="A0A845RK77"/>
<evidence type="ECO:0000256" key="1">
    <source>
        <dbReference type="ARBA" id="ARBA00010062"/>
    </source>
</evidence>
<proteinExistence type="inferred from homology"/>
<gene>
    <name evidence="7" type="ORF">D3Z39_10675</name>
</gene>